<sequence length="210" mass="23636">MSRIRGVIFDMDGVLIDAKEWHYDALNQALALFGLTITRAEHEGEFDGLPTREKLDRLTARYGLPASLHTFINEMKQIYTLQLINQNCWPVYEHQLALSRLKQHGYRLAVASNSVRGSIDNMLSRAKLLDYLQFTLSNEDVSRGKPDPEIYLKAQLCLGLKPQECVIVEDNPHGIAAARASGAHVMEVAGPSEVTWNRLRNFIAKCEEAA</sequence>
<protein>
    <submittedName>
        <fullName evidence="5">HAD hydrolase, family IA, variant 3</fullName>
    </submittedName>
</protein>
<dbReference type="HOGENOM" id="CLU_045011_13_1_6"/>
<gene>
    <name evidence="5" type="ORF">HMPREF0201_01719</name>
</gene>
<keyword evidence="5" id="KW-0378">Hydrolase</keyword>
<dbReference type="PRINTS" id="PR00413">
    <property type="entry name" value="HADHALOGNASE"/>
</dbReference>
<evidence type="ECO:0000313" key="6">
    <source>
        <dbReference type="Proteomes" id="UP000014585"/>
    </source>
</evidence>
<dbReference type="NCBIfam" id="TIGR01509">
    <property type="entry name" value="HAD-SF-IA-v3"/>
    <property type="match status" value="1"/>
</dbReference>
<dbReference type="EMBL" id="ATDT01000010">
    <property type="protein sequence ID" value="EPF17739.1"/>
    <property type="molecule type" value="Genomic_DNA"/>
</dbReference>
<dbReference type="GO" id="GO:0046872">
    <property type="term" value="F:metal ion binding"/>
    <property type="evidence" value="ECO:0007669"/>
    <property type="project" value="UniProtKB-KW"/>
</dbReference>
<comment type="cofactor">
    <cofactor evidence="1">
        <name>Mg(2+)</name>
        <dbReference type="ChEBI" id="CHEBI:18420"/>
    </cofactor>
</comment>
<evidence type="ECO:0000256" key="2">
    <source>
        <dbReference type="ARBA" id="ARBA00006171"/>
    </source>
</evidence>
<organism evidence="5 6">
    <name type="scientific">Cedecea davisae DSM 4568</name>
    <dbReference type="NCBI Taxonomy" id="566551"/>
    <lineage>
        <taxon>Bacteria</taxon>
        <taxon>Pseudomonadati</taxon>
        <taxon>Pseudomonadota</taxon>
        <taxon>Gammaproteobacteria</taxon>
        <taxon>Enterobacterales</taxon>
        <taxon>Enterobacteriaceae</taxon>
        <taxon>Cedecea</taxon>
    </lineage>
</organism>
<evidence type="ECO:0000256" key="3">
    <source>
        <dbReference type="ARBA" id="ARBA00022723"/>
    </source>
</evidence>
<dbReference type="SFLD" id="SFLDS00003">
    <property type="entry name" value="Haloacid_Dehalogenase"/>
    <property type="match status" value="1"/>
</dbReference>
<dbReference type="Pfam" id="PF13419">
    <property type="entry name" value="HAD_2"/>
    <property type="match status" value="1"/>
</dbReference>
<name>S3JXJ6_9ENTR</name>
<accession>S3JXJ6</accession>
<dbReference type="Proteomes" id="UP000014585">
    <property type="component" value="Unassembled WGS sequence"/>
</dbReference>
<reference evidence="5 6" key="1">
    <citation type="submission" date="2013-04" db="EMBL/GenBank/DDBJ databases">
        <authorList>
            <person name="Weinstock G."/>
            <person name="Sodergren E."/>
            <person name="Lobos E.A."/>
            <person name="Fulton L."/>
            <person name="Fulton R."/>
            <person name="Courtney L."/>
            <person name="Fronick C."/>
            <person name="O'Laughlin M."/>
            <person name="Godfrey J."/>
            <person name="Wilson R.M."/>
            <person name="Miner T."/>
            <person name="Farmer C."/>
            <person name="Delehaunty K."/>
            <person name="Cordes M."/>
            <person name="Minx P."/>
            <person name="Tomlinson C."/>
            <person name="Chen J."/>
            <person name="Wollam A."/>
            <person name="Pepin K.H."/>
            <person name="Palsikar V.B."/>
            <person name="Zhang X."/>
            <person name="Suruliraj S."/>
            <person name="Perna N.T."/>
            <person name="Plunkett G."/>
            <person name="Warren W."/>
            <person name="Mitreva M."/>
            <person name="Mardis E.R."/>
            <person name="Wilson R.K."/>
        </authorList>
    </citation>
    <scope>NUCLEOTIDE SEQUENCE [LARGE SCALE GENOMIC DNA]</scope>
    <source>
        <strain evidence="5 6">DSM 4568</strain>
    </source>
</reference>
<dbReference type="InterPro" id="IPR006439">
    <property type="entry name" value="HAD-SF_hydro_IA"/>
</dbReference>
<dbReference type="InterPro" id="IPR023198">
    <property type="entry name" value="PGP-like_dom2"/>
</dbReference>
<keyword evidence="3" id="KW-0479">Metal-binding</keyword>
<dbReference type="PATRIC" id="fig|566551.4.peg.1589"/>
<dbReference type="GO" id="GO:0016787">
    <property type="term" value="F:hydrolase activity"/>
    <property type="evidence" value="ECO:0007669"/>
    <property type="project" value="UniProtKB-KW"/>
</dbReference>
<evidence type="ECO:0000256" key="1">
    <source>
        <dbReference type="ARBA" id="ARBA00001946"/>
    </source>
</evidence>
<dbReference type="SFLD" id="SFLDG01129">
    <property type="entry name" value="C1.5:_HAD__Beta-PGM__Phosphata"/>
    <property type="match status" value="1"/>
</dbReference>
<keyword evidence="4" id="KW-0460">Magnesium</keyword>
<dbReference type="InterPro" id="IPR041492">
    <property type="entry name" value="HAD_2"/>
</dbReference>
<dbReference type="InterPro" id="IPR051600">
    <property type="entry name" value="Beta-PGM-like"/>
</dbReference>
<dbReference type="RefSeq" id="WP_016536030.1">
    <property type="nucleotide sequence ID" value="NZ_KE161030.1"/>
</dbReference>
<dbReference type="AlphaFoldDB" id="S3JXJ6"/>
<evidence type="ECO:0000313" key="5">
    <source>
        <dbReference type="EMBL" id="EPF17739.1"/>
    </source>
</evidence>
<dbReference type="InterPro" id="IPR036412">
    <property type="entry name" value="HAD-like_sf"/>
</dbReference>
<dbReference type="SUPFAM" id="SSF56784">
    <property type="entry name" value="HAD-like"/>
    <property type="match status" value="1"/>
</dbReference>
<dbReference type="NCBIfam" id="TIGR01549">
    <property type="entry name" value="HAD-SF-IA-v1"/>
    <property type="match status" value="1"/>
</dbReference>
<evidence type="ECO:0000256" key="4">
    <source>
        <dbReference type="ARBA" id="ARBA00022842"/>
    </source>
</evidence>
<dbReference type="Gene3D" id="3.40.50.1000">
    <property type="entry name" value="HAD superfamily/HAD-like"/>
    <property type="match status" value="1"/>
</dbReference>
<dbReference type="STRING" id="566551.HMPREF0201_01719"/>
<comment type="caution">
    <text evidence="5">The sequence shown here is derived from an EMBL/GenBank/DDBJ whole genome shotgun (WGS) entry which is preliminary data.</text>
</comment>
<comment type="similarity">
    <text evidence="2">Belongs to the HAD-like hydrolase superfamily. CbbY/CbbZ/Gph/YieH family.</text>
</comment>
<dbReference type="PANTHER" id="PTHR46193:SF9">
    <property type="entry name" value="HALOACID DEHALOGENASE-LIKE HYDROLASE DOMAIN-CONTAINING PROTEIN SGPP"/>
    <property type="match status" value="1"/>
</dbReference>
<proteinExistence type="inferred from homology"/>
<dbReference type="PANTHER" id="PTHR46193">
    <property type="entry name" value="6-PHOSPHOGLUCONATE PHOSPHATASE"/>
    <property type="match status" value="1"/>
</dbReference>
<dbReference type="SFLD" id="SFLDG01135">
    <property type="entry name" value="C1.5.6:_HAD__Beta-PGM__Phospha"/>
    <property type="match status" value="1"/>
</dbReference>
<dbReference type="Gene3D" id="1.10.150.240">
    <property type="entry name" value="Putative phosphatase, domain 2"/>
    <property type="match status" value="1"/>
</dbReference>
<dbReference type="InterPro" id="IPR023214">
    <property type="entry name" value="HAD_sf"/>
</dbReference>
<dbReference type="OrthoDB" id="9782449at2"/>